<evidence type="ECO:0000313" key="6">
    <source>
        <dbReference type="EMBL" id="KIN08046.1"/>
    </source>
</evidence>
<dbReference type="PANTHER" id="PTHR42978:SF5">
    <property type="entry name" value="METALLO-BETA-LACTAMASE DOMAIN-CONTAINING PROTEIN"/>
    <property type="match status" value="1"/>
</dbReference>
<dbReference type="OrthoDB" id="10250730at2759"/>
<dbReference type="STRING" id="913774.A0A0C3HIK9"/>
<dbReference type="EMBL" id="KN832870">
    <property type="protein sequence ID" value="KIN08046.1"/>
    <property type="molecule type" value="Genomic_DNA"/>
</dbReference>
<dbReference type="GO" id="GO:0046872">
    <property type="term" value="F:metal ion binding"/>
    <property type="evidence" value="ECO:0007669"/>
    <property type="project" value="UniProtKB-KW"/>
</dbReference>
<keyword evidence="7" id="KW-1185">Reference proteome</keyword>
<proteinExistence type="inferred from homology"/>
<reference evidence="6 7" key="1">
    <citation type="submission" date="2014-04" db="EMBL/GenBank/DDBJ databases">
        <authorList>
            <consortium name="DOE Joint Genome Institute"/>
            <person name="Kuo A."/>
            <person name="Martino E."/>
            <person name="Perotto S."/>
            <person name="Kohler A."/>
            <person name="Nagy L.G."/>
            <person name="Floudas D."/>
            <person name="Copeland A."/>
            <person name="Barry K.W."/>
            <person name="Cichocki N."/>
            <person name="Veneault-Fourrey C."/>
            <person name="LaButti K."/>
            <person name="Lindquist E.A."/>
            <person name="Lipzen A."/>
            <person name="Lundell T."/>
            <person name="Morin E."/>
            <person name="Murat C."/>
            <person name="Sun H."/>
            <person name="Tunlid A."/>
            <person name="Henrissat B."/>
            <person name="Grigoriev I.V."/>
            <person name="Hibbett D.S."/>
            <person name="Martin F."/>
            <person name="Nordberg H.P."/>
            <person name="Cantor M.N."/>
            <person name="Hua S.X."/>
        </authorList>
    </citation>
    <scope>NUCLEOTIDE SEQUENCE [LARGE SCALE GENOMIC DNA]</scope>
    <source>
        <strain evidence="6 7">Zn</strain>
    </source>
</reference>
<accession>A0A0C3HIK9</accession>
<dbReference type="InParanoid" id="A0A0C3HIK9"/>
<dbReference type="InterPro" id="IPR036866">
    <property type="entry name" value="RibonucZ/Hydroxyglut_hydro"/>
</dbReference>
<evidence type="ECO:0000256" key="2">
    <source>
        <dbReference type="ARBA" id="ARBA00022723"/>
    </source>
</evidence>
<dbReference type="CDD" id="cd07730">
    <property type="entry name" value="metallo-hydrolase-like_MBL-fold"/>
    <property type="match status" value="1"/>
</dbReference>
<evidence type="ECO:0008006" key="8">
    <source>
        <dbReference type="Google" id="ProtNLM"/>
    </source>
</evidence>
<evidence type="ECO:0000256" key="4">
    <source>
        <dbReference type="ARBA" id="ARBA00022833"/>
    </source>
</evidence>
<gene>
    <name evidence="6" type="ORF">OIDMADRAFT_37341</name>
</gene>
<sequence>MNDGGVDSPLCCNPFKGSTVEVSILNGGIFDIGSQNVILNPLRTRICAKKILFGLGFTRAWKEKQPPVILGQIEFAKPTVRVEKDIAEQLTEANIPLESINSIIWSHHHIGHTGDPFLFPKSVRLVVGPGFKSDNTLFPGYPKNPNAVTVDDAFEGHWVILSPDFFSDGRFYLLAAPGHTHDHICGFARTSKDEFFFLGGDIAHHACEFRLTTYLPLPAEINPSPFDLPTCVDKMECFGASLHVFVIIAHIASVLGVLPLFPRTITTWDRTDEKIISRWRFLKGF</sequence>
<dbReference type="AlphaFoldDB" id="A0A0C3HIK9"/>
<evidence type="ECO:0000313" key="7">
    <source>
        <dbReference type="Proteomes" id="UP000054321"/>
    </source>
</evidence>
<keyword evidence="5" id="KW-0812">Transmembrane</keyword>
<name>A0A0C3HIK9_OIDMZ</name>
<comment type="similarity">
    <text evidence="1">Belongs to the metallo-beta-lactamase superfamily.</text>
</comment>
<feature type="transmembrane region" description="Helical" evidence="5">
    <location>
        <begin position="240"/>
        <end position="261"/>
    </location>
</feature>
<reference evidence="7" key="2">
    <citation type="submission" date="2015-01" db="EMBL/GenBank/DDBJ databases">
        <title>Evolutionary Origins and Diversification of the Mycorrhizal Mutualists.</title>
        <authorList>
            <consortium name="DOE Joint Genome Institute"/>
            <consortium name="Mycorrhizal Genomics Consortium"/>
            <person name="Kohler A."/>
            <person name="Kuo A."/>
            <person name="Nagy L.G."/>
            <person name="Floudas D."/>
            <person name="Copeland A."/>
            <person name="Barry K.W."/>
            <person name="Cichocki N."/>
            <person name="Veneault-Fourrey C."/>
            <person name="LaButti K."/>
            <person name="Lindquist E.A."/>
            <person name="Lipzen A."/>
            <person name="Lundell T."/>
            <person name="Morin E."/>
            <person name="Murat C."/>
            <person name="Riley R."/>
            <person name="Ohm R."/>
            <person name="Sun H."/>
            <person name="Tunlid A."/>
            <person name="Henrissat B."/>
            <person name="Grigoriev I.V."/>
            <person name="Hibbett D.S."/>
            <person name="Martin F."/>
        </authorList>
    </citation>
    <scope>NUCLEOTIDE SEQUENCE [LARGE SCALE GENOMIC DNA]</scope>
    <source>
        <strain evidence="7">Zn</strain>
    </source>
</reference>
<organism evidence="6 7">
    <name type="scientific">Oidiodendron maius (strain Zn)</name>
    <dbReference type="NCBI Taxonomy" id="913774"/>
    <lineage>
        <taxon>Eukaryota</taxon>
        <taxon>Fungi</taxon>
        <taxon>Dikarya</taxon>
        <taxon>Ascomycota</taxon>
        <taxon>Pezizomycotina</taxon>
        <taxon>Leotiomycetes</taxon>
        <taxon>Leotiomycetes incertae sedis</taxon>
        <taxon>Myxotrichaceae</taxon>
        <taxon>Oidiodendron</taxon>
    </lineage>
</organism>
<keyword evidence="3" id="KW-0378">Hydrolase</keyword>
<keyword evidence="4" id="KW-0862">Zinc</keyword>
<keyword evidence="2" id="KW-0479">Metal-binding</keyword>
<dbReference type="InterPro" id="IPR051013">
    <property type="entry name" value="MBL_superfamily_lactonases"/>
</dbReference>
<keyword evidence="5" id="KW-0472">Membrane</keyword>
<evidence type="ECO:0000256" key="5">
    <source>
        <dbReference type="SAM" id="Phobius"/>
    </source>
</evidence>
<dbReference type="Proteomes" id="UP000054321">
    <property type="component" value="Unassembled WGS sequence"/>
</dbReference>
<keyword evidence="5" id="KW-1133">Transmembrane helix</keyword>
<evidence type="ECO:0000256" key="1">
    <source>
        <dbReference type="ARBA" id="ARBA00007749"/>
    </source>
</evidence>
<evidence type="ECO:0000256" key="3">
    <source>
        <dbReference type="ARBA" id="ARBA00022801"/>
    </source>
</evidence>
<dbReference type="HOGENOM" id="CLU_030571_1_0_1"/>
<dbReference type="SUPFAM" id="SSF56281">
    <property type="entry name" value="Metallo-hydrolase/oxidoreductase"/>
    <property type="match status" value="1"/>
</dbReference>
<protein>
    <recommendedName>
        <fullName evidence="8">Metallo-beta-lactamase domain-containing protein</fullName>
    </recommendedName>
</protein>
<dbReference type="PANTHER" id="PTHR42978">
    <property type="entry name" value="QUORUM-QUENCHING LACTONASE YTNP-RELATED-RELATED"/>
    <property type="match status" value="1"/>
</dbReference>
<dbReference type="Gene3D" id="3.60.15.10">
    <property type="entry name" value="Ribonuclease Z/Hydroxyacylglutathione hydrolase-like"/>
    <property type="match status" value="1"/>
</dbReference>
<dbReference type="GO" id="GO:0016787">
    <property type="term" value="F:hydrolase activity"/>
    <property type="evidence" value="ECO:0007669"/>
    <property type="project" value="UniProtKB-KW"/>
</dbReference>